<dbReference type="AlphaFoldDB" id="A0A9Q6LTL7"/>
<gene>
    <name evidence="1" type="ORF">Psal009_02132</name>
</gene>
<organism evidence="1 2">
    <name type="scientific">Piscirickettsia salmonis</name>
    <dbReference type="NCBI Taxonomy" id="1238"/>
    <lineage>
        <taxon>Bacteria</taxon>
        <taxon>Pseudomonadati</taxon>
        <taxon>Pseudomonadota</taxon>
        <taxon>Gammaproteobacteria</taxon>
        <taxon>Thiotrichales</taxon>
        <taxon>Piscirickettsiaceae</taxon>
        <taxon>Piscirickettsia</taxon>
    </lineage>
</organism>
<protein>
    <submittedName>
        <fullName evidence="1">Uncharacterized protein</fullName>
    </submittedName>
</protein>
<dbReference type="EMBL" id="CP038908">
    <property type="protein sequence ID" value="QGO06224.1"/>
    <property type="molecule type" value="Genomic_DNA"/>
</dbReference>
<evidence type="ECO:0000313" key="1">
    <source>
        <dbReference type="EMBL" id="QGO06224.1"/>
    </source>
</evidence>
<reference evidence="1 2" key="1">
    <citation type="submission" date="2019-04" db="EMBL/GenBank/DDBJ databases">
        <title>Complete genome sequencing of Piscirickettsia salmonis strain Psal-009.</title>
        <authorList>
            <person name="Schober I."/>
            <person name="Bunk B."/>
            <person name="Sproer C."/>
            <person name="Carril G.P."/>
            <person name="Riedel T."/>
            <person name="Flores-Herrera P.A."/>
            <person name="Nourdin-Galindo G."/>
            <person name="Marshall S.H."/>
            <person name="Overmann J."/>
        </authorList>
    </citation>
    <scope>NUCLEOTIDE SEQUENCE [LARGE SCALE GENOMIC DNA]</scope>
    <source>
        <strain evidence="1 2">Psal-009</strain>
    </source>
</reference>
<keyword evidence="2" id="KW-1185">Reference proteome</keyword>
<dbReference type="Proteomes" id="UP000422232">
    <property type="component" value="Chromosome"/>
</dbReference>
<name>A0A9Q6LTL7_PISSA</name>
<proteinExistence type="predicted"/>
<evidence type="ECO:0000313" key="2">
    <source>
        <dbReference type="Proteomes" id="UP000422232"/>
    </source>
</evidence>
<accession>A0A9Q6LTL7</accession>
<sequence length="217" mass="24905">MVECADSRHATLCDAYVLLLLLRQENHDLLHSSRNSKQENNVNYSELKGVLSATAQTSSKNLIYIINQKIQSTIDEISEKKVNLCFKTATRKKSVKELKNLQNVLGIIFTEPEEKLTKEFVQLIQEKISQAYEEKITYKNKRLVCCLFDELKQDLSALHCSIDSLNTGFSVANVSDKPQVQQCESVQSPMLFHQQHEQNLQPVDRDRSCYVMYETSV</sequence>
<dbReference type="RefSeq" id="WP_155046960.1">
    <property type="nucleotide sequence ID" value="NZ_CP013757.1"/>
</dbReference>